<sequence length="500" mass="58113">MANSESHTLQRDGQLPPEDNDIIVEVQGELPFEMLESNIDEDYSPATPEQKMGSQKGKDDISETFLGSESGSSDPSTKEGSEAMSSSSSSSDAESGTYNLAVKKYLLHHDNSNEVLKPELIEAEDNNVDEKENLHLGREAGREGMLKKMKDVRYEELLEQVGNYEVELKFTKKKLQSKQEEIARLKYENLTLVEELGSTIEKLRSSEDNMVKMEQKFRNKLKESQHQLQGQLELANQSIDLLQAELSSERKLVSELQEMLVKNTGDLCEYGREIDELKHVLHDAQQDFSKDRSQFQLETTCLHEQKDAINARLKEAELRNQLLEEQLRSYEAEKAEIKSFHELREMGLLNEIKQLKVDLSQRNEIVDSLNKSLDARKLQYDMLMSEKNELFAKLQTRDDEVNHRDILIQQMEEHMSKLTAQNEKLLMELKRTQKLAEELKMKVDDQENQLENQRLVICNRAEEKREAIRQLCFSLEYYRNGYHELRQAFIKHKRKALLAW</sequence>
<protein>
    <submittedName>
        <fullName evidence="3">Uncharacterized protein</fullName>
    </submittedName>
</protein>
<feature type="coiled-coil region" evidence="1">
    <location>
        <begin position="408"/>
        <end position="456"/>
    </location>
</feature>
<feature type="compositionally biased region" description="Polar residues" evidence="2">
    <location>
        <begin position="65"/>
        <end position="75"/>
    </location>
</feature>
<dbReference type="AlphaFoldDB" id="A0A7C9A5A7"/>
<feature type="coiled-coil region" evidence="1">
    <location>
        <begin position="154"/>
        <end position="259"/>
    </location>
</feature>
<feature type="compositionally biased region" description="Low complexity" evidence="2">
    <location>
        <begin position="82"/>
        <end position="95"/>
    </location>
</feature>
<reference evidence="3" key="2">
    <citation type="submission" date="2020-07" db="EMBL/GenBank/DDBJ databases">
        <authorList>
            <person name="Vera ALvarez R."/>
            <person name="Arias-Moreno D.M."/>
            <person name="Jimenez-Jacinto V."/>
            <person name="Jimenez-Bremont J.F."/>
            <person name="Swaminathan K."/>
            <person name="Moose S.P."/>
            <person name="Guerrero-Gonzalez M.L."/>
            <person name="Marino-Ramirez L."/>
            <person name="Landsman D."/>
            <person name="Rodriguez-Kessler M."/>
            <person name="Delgado-Sanchez P."/>
        </authorList>
    </citation>
    <scope>NUCLEOTIDE SEQUENCE</scope>
    <source>
        <tissue evidence="3">Cladode</tissue>
    </source>
</reference>
<proteinExistence type="predicted"/>
<evidence type="ECO:0000256" key="1">
    <source>
        <dbReference type="SAM" id="Coils"/>
    </source>
</evidence>
<keyword evidence="1" id="KW-0175">Coiled coil</keyword>
<accession>A0A7C9A5A7</accession>
<reference evidence="3" key="1">
    <citation type="journal article" date="2013" name="J. Plant Res.">
        <title>Effect of fungi and light on seed germination of three Opuntia species from semiarid lands of central Mexico.</title>
        <authorList>
            <person name="Delgado-Sanchez P."/>
            <person name="Jimenez-Bremont J.F."/>
            <person name="Guerrero-Gonzalez Mde L."/>
            <person name="Flores J."/>
        </authorList>
    </citation>
    <scope>NUCLEOTIDE SEQUENCE</scope>
    <source>
        <tissue evidence="3">Cladode</tissue>
    </source>
</reference>
<feature type="coiled-coil region" evidence="1">
    <location>
        <begin position="306"/>
        <end position="340"/>
    </location>
</feature>
<name>A0A7C9A5A7_OPUST</name>
<dbReference type="EMBL" id="GISG01198110">
    <property type="protein sequence ID" value="MBA4657833.1"/>
    <property type="molecule type" value="Transcribed_RNA"/>
</dbReference>
<feature type="region of interest" description="Disordered" evidence="2">
    <location>
        <begin position="1"/>
        <end position="95"/>
    </location>
</feature>
<evidence type="ECO:0000256" key="2">
    <source>
        <dbReference type="SAM" id="MobiDB-lite"/>
    </source>
</evidence>
<organism evidence="3">
    <name type="scientific">Opuntia streptacantha</name>
    <name type="common">Prickly pear cactus</name>
    <name type="synonym">Opuntia cardona</name>
    <dbReference type="NCBI Taxonomy" id="393608"/>
    <lineage>
        <taxon>Eukaryota</taxon>
        <taxon>Viridiplantae</taxon>
        <taxon>Streptophyta</taxon>
        <taxon>Embryophyta</taxon>
        <taxon>Tracheophyta</taxon>
        <taxon>Spermatophyta</taxon>
        <taxon>Magnoliopsida</taxon>
        <taxon>eudicotyledons</taxon>
        <taxon>Gunneridae</taxon>
        <taxon>Pentapetalae</taxon>
        <taxon>Caryophyllales</taxon>
        <taxon>Cactineae</taxon>
        <taxon>Cactaceae</taxon>
        <taxon>Opuntioideae</taxon>
        <taxon>Opuntia</taxon>
    </lineage>
</organism>
<evidence type="ECO:0000313" key="3">
    <source>
        <dbReference type="EMBL" id="MBA4657833.1"/>
    </source>
</evidence>